<feature type="domain" description="RsbT co-antagonist protein RsbRD N-terminal" evidence="2">
    <location>
        <begin position="26"/>
        <end position="157"/>
    </location>
</feature>
<dbReference type="PANTHER" id="PTHR33744:SF1">
    <property type="entry name" value="DNA-BINDING TRANSCRIPTIONAL ACTIVATOR ADER"/>
    <property type="match status" value="1"/>
</dbReference>
<sequence>MTENLLDVSSFEALPPRLVLHLRADLDRVTAELLRELDGPPSERVRERLMSGLSHFTDLVEDPRGAWSRIAPWYQDLGRRLAREGRVPEEVHHGLRQTGRAVWRSVKGVLESLDIDRATIGRLAEAQFSYMDAVAAAVRQGYEAEGEATPEAIDRRRSALLSLLLSPDAEETAITEAAGCAGWTVPRTVAVAVLSPRDPAHQPARPLPEGMLVDWGRTRPRVLLPDPDGPGRGRTLEPLLEHWTVVLGLTVPPAAAGESHRWAQRTLLLVERGVVPDDGLVRCSDHVPTLVMFGAKSLLDTMAPTRLAPLEGLPPIQRERLIETLLSLLAHNFNATEAGRRMHLHPQTVRYRFRQLEKLFGADLTDPRRCLEMEMILRTRGSGALTP</sequence>
<dbReference type="InterPro" id="IPR042070">
    <property type="entry name" value="PucR_C-HTH_sf"/>
</dbReference>
<dbReference type="EMBL" id="BAAATZ010000020">
    <property type="protein sequence ID" value="GAA2731776.1"/>
    <property type="molecule type" value="Genomic_DNA"/>
</dbReference>
<protein>
    <submittedName>
        <fullName evidence="3">Helix-turn-helix domain-containing protein</fullName>
    </submittedName>
</protein>
<name>A0ABP6GX79_9ACTN</name>
<dbReference type="InterPro" id="IPR025736">
    <property type="entry name" value="PucR_C-HTH_dom"/>
</dbReference>
<dbReference type="Pfam" id="PF13556">
    <property type="entry name" value="HTH_30"/>
    <property type="match status" value="1"/>
</dbReference>
<dbReference type="Pfam" id="PF14361">
    <property type="entry name" value="RsbRD_N"/>
    <property type="match status" value="1"/>
</dbReference>
<evidence type="ECO:0000259" key="1">
    <source>
        <dbReference type="Pfam" id="PF13556"/>
    </source>
</evidence>
<organism evidence="3 4">
    <name type="scientific">Actinocorallia aurantiaca</name>
    <dbReference type="NCBI Taxonomy" id="46204"/>
    <lineage>
        <taxon>Bacteria</taxon>
        <taxon>Bacillati</taxon>
        <taxon>Actinomycetota</taxon>
        <taxon>Actinomycetes</taxon>
        <taxon>Streptosporangiales</taxon>
        <taxon>Thermomonosporaceae</taxon>
        <taxon>Actinocorallia</taxon>
    </lineage>
</organism>
<reference evidence="4" key="1">
    <citation type="journal article" date="2019" name="Int. J. Syst. Evol. Microbiol.">
        <title>The Global Catalogue of Microorganisms (GCM) 10K type strain sequencing project: providing services to taxonomists for standard genome sequencing and annotation.</title>
        <authorList>
            <consortium name="The Broad Institute Genomics Platform"/>
            <consortium name="The Broad Institute Genome Sequencing Center for Infectious Disease"/>
            <person name="Wu L."/>
            <person name="Ma J."/>
        </authorList>
    </citation>
    <scope>NUCLEOTIDE SEQUENCE [LARGE SCALE GENOMIC DNA]</scope>
    <source>
        <strain evidence="4">JCM 8201</strain>
    </source>
</reference>
<dbReference type="Proteomes" id="UP001501842">
    <property type="component" value="Unassembled WGS sequence"/>
</dbReference>
<dbReference type="RefSeq" id="WP_344452957.1">
    <property type="nucleotide sequence ID" value="NZ_BAAATZ010000020.1"/>
</dbReference>
<dbReference type="InterPro" id="IPR051448">
    <property type="entry name" value="CdaR-like_regulators"/>
</dbReference>
<gene>
    <name evidence="3" type="ORF">GCM10010439_48050</name>
</gene>
<feature type="domain" description="PucR C-terminal helix-turn-helix" evidence="1">
    <location>
        <begin position="321"/>
        <end position="378"/>
    </location>
</feature>
<dbReference type="PANTHER" id="PTHR33744">
    <property type="entry name" value="CARBOHYDRATE DIACID REGULATOR"/>
    <property type="match status" value="1"/>
</dbReference>
<evidence type="ECO:0000313" key="3">
    <source>
        <dbReference type="EMBL" id="GAA2731776.1"/>
    </source>
</evidence>
<keyword evidence="4" id="KW-1185">Reference proteome</keyword>
<proteinExistence type="predicted"/>
<dbReference type="InterPro" id="IPR025751">
    <property type="entry name" value="RsbRD_N_dom"/>
</dbReference>
<accession>A0ABP6GX79</accession>
<comment type="caution">
    <text evidence="3">The sequence shown here is derived from an EMBL/GenBank/DDBJ whole genome shotgun (WGS) entry which is preliminary data.</text>
</comment>
<dbReference type="Gene3D" id="1.10.10.2840">
    <property type="entry name" value="PucR C-terminal helix-turn-helix domain"/>
    <property type="match status" value="1"/>
</dbReference>
<evidence type="ECO:0000259" key="2">
    <source>
        <dbReference type="Pfam" id="PF14361"/>
    </source>
</evidence>
<evidence type="ECO:0000313" key="4">
    <source>
        <dbReference type="Proteomes" id="UP001501842"/>
    </source>
</evidence>